<comment type="caution">
    <text evidence="3">The sequence shown here is derived from an EMBL/GenBank/DDBJ whole genome shotgun (WGS) entry which is preliminary data.</text>
</comment>
<dbReference type="Pfam" id="PF20431">
    <property type="entry name" value="E_motif"/>
    <property type="match status" value="1"/>
</dbReference>
<sequence>MGFLSSVYVGSALIDLYARVGLVRAASNLFDEIPVRSTVCANALISGLWREMWVSVACSTGLSAVGLGKEVHAVLISTVCDVGGDVFLQSSLIEMYGKSGFVDKARYVFDLEGIERVGERKRDVVLWTTMLGVYSRNGKFEEVIELYGEMLGEGTKPDRVVFSECGNVEMGVAAKRTLELDPQNVGIYVLLSNLYAGVGMWDEIRELRKVMQEKGLKKDVGYSWVDVNRKLI</sequence>
<dbReference type="Proteomes" id="UP000541444">
    <property type="component" value="Unassembled WGS sequence"/>
</dbReference>
<protein>
    <recommendedName>
        <fullName evidence="5">Pentatricopeptide repeat-containing protein</fullName>
    </recommendedName>
</protein>
<dbReference type="GO" id="GO:0009451">
    <property type="term" value="P:RNA modification"/>
    <property type="evidence" value="ECO:0007669"/>
    <property type="project" value="InterPro"/>
</dbReference>
<evidence type="ECO:0000313" key="4">
    <source>
        <dbReference type="Proteomes" id="UP000541444"/>
    </source>
</evidence>
<dbReference type="NCBIfam" id="TIGR00756">
    <property type="entry name" value="PPR"/>
    <property type="match status" value="1"/>
</dbReference>
<accession>A0A7J7P024</accession>
<keyword evidence="1" id="KW-0677">Repeat</keyword>
<evidence type="ECO:0000313" key="3">
    <source>
        <dbReference type="EMBL" id="KAF6172582.1"/>
    </source>
</evidence>
<evidence type="ECO:0008006" key="5">
    <source>
        <dbReference type="Google" id="ProtNLM"/>
    </source>
</evidence>
<feature type="repeat" description="PPR" evidence="2">
    <location>
        <begin position="123"/>
        <end position="157"/>
    </location>
</feature>
<proteinExistence type="predicted"/>
<dbReference type="Pfam" id="PF01535">
    <property type="entry name" value="PPR"/>
    <property type="match status" value="2"/>
</dbReference>
<dbReference type="GO" id="GO:0003723">
    <property type="term" value="F:RNA binding"/>
    <property type="evidence" value="ECO:0007669"/>
    <property type="project" value="InterPro"/>
</dbReference>
<dbReference type="InterPro" id="IPR002885">
    <property type="entry name" value="PPR_rpt"/>
</dbReference>
<evidence type="ECO:0000256" key="1">
    <source>
        <dbReference type="ARBA" id="ARBA00022737"/>
    </source>
</evidence>
<evidence type="ECO:0000256" key="2">
    <source>
        <dbReference type="PROSITE-ProRule" id="PRU00708"/>
    </source>
</evidence>
<keyword evidence="4" id="KW-1185">Reference proteome</keyword>
<dbReference type="InterPro" id="IPR046848">
    <property type="entry name" value="E_motif"/>
</dbReference>
<dbReference type="Gene3D" id="1.25.40.10">
    <property type="entry name" value="Tetratricopeptide repeat domain"/>
    <property type="match status" value="2"/>
</dbReference>
<dbReference type="InterPro" id="IPR046960">
    <property type="entry name" value="PPR_At4g14850-like_plant"/>
</dbReference>
<dbReference type="InterPro" id="IPR011990">
    <property type="entry name" value="TPR-like_helical_dom_sf"/>
</dbReference>
<dbReference type="EMBL" id="JACGCM010000426">
    <property type="protein sequence ID" value="KAF6172582.1"/>
    <property type="molecule type" value="Genomic_DNA"/>
</dbReference>
<dbReference type="PROSITE" id="PS51375">
    <property type="entry name" value="PPR"/>
    <property type="match status" value="1"/>
</dbReference>
<organism evidence="3 4">
    <name type="scientific">Kingdonia uniflora</name>
    <dbReference type="NCBI Taxonomy" id="39325"/>
    <lineage>
        <taxon>Eukaryota</taxon>
        <taxon>Viridiplantae</taxon>
        <taxon>Streptophyta</taxon>
        <taxon>Embryophyta</taxon>
        <taxon>Tracheophyta</taxon>
        <taxon>Spermatophyta</taxon>
        <taxon>Magnoliopsida</taxon>
        <taxon>Ranunculales</taxon>
        <taxon>Circaeasteraceae</taxon>
        <taxon>Kingdonia</taxon>
    </lineage>
</organism>
<name>A0A7J7P024_9MAGN</name>
<reference evidence="3 4" key="1">
    <citation type="journal article" date="2020" name="IScience">
        <title>Genome Sequencing of the Endangered Kingdonia uniflora (Circaeasteraceae, Ranunculales) Reveals Potential Mechanisms of Evolutionary Specialization.</title>
        <authorList>
            <person name="Sun Y."/>
            <person name="Deng T."/>
            <person name="Zhang A."/>
            <person name="Moore M.J."/>
            <person name="Landis J.B."/>
            <person name="Lin N."/>
            <person name="Zhang H."/>
            <person name="Zhang X."/>
            <person name="Huang J."/>
            <person name="Zhang X."/>
            <person name="Sun H."/>
            <person name="Wang H."/>
        </authorList>
    </citation>
    <scope>NUCLEOTIDE SEQUENCE [LARGE SCALE GENOMIC DNA]</scope>
    <source>
        <strain evidence="3">TB1705</strain>
        <tissue evidence="3">Leaf</tissue>
    </source>
</reference>
<dbReference type="PANTHER" id="PTHR47926">
    <property type="entry name" value="PENTATRICOPEPTIDE REPEAT-CONTAINING PROTEIN"/>
    <property type="match status" value="1"/>
</dbReference>
<dbReference type="OrthoDB" id="1917168at2759"/>
<dbReference type="AlphaFoldDB" id="A0A7J7P024"/>
<gene>
    <name evidence="3" type="ORF">GIB67_017135</name>
</gene>
<dbReference type="Pfam" id="PF13041">
    <property type="entry name" value="PPR_2"/>
    <property type="match status" value="1"/>
</dbReference>